<dbReference type="Pfam" id="PF18198">
    <property type="entry name" value="AAA_lid_11"/>
    <property type="match status" value="1"/>
</dbReference>
<dbReference type="GO" id="GO:0007018">
    <property type="term" value="P:microtubule-based movement"/>
    <property type="evidence" value="ECO:0007669"/>
    <property type="project" value="InterPro"/>
</dbReference>
<name>A0A4Z1SQZ1_GIAMU</name>
<evidence type="ECO:0000313" key="3">
    <source>
        <dbReference type="EMBL" id="TNJ28292.1"/>
    </source>
</evidence>
<evidence type="ECO:0000313" key="4">
    <source>
        <dbReference type="Proteomes" id="UP000315496"/>
    </source>
</evidence>
<reference evidence="3 4" key="1">
    <citation type="submission" date="2019-05" db="EMBL/GenBank/DDBJ databases">
        <title>The compact genome of Giardia muris reveals important steps in the evolution of intestinal protozoan parasites.</title>
        <authorList>
            <person name="Xu F."/>
            <person name="Jimenez-Gonzalez A."/>
            <person name="Einarsson E."/>
            <person name="Astvaldsson A."/>
            <person name="Peirasmaki D."/>
            <person name="Eckmann L."/>
            <person name="Andersson J.O."/>
            <person name="Svard S.G."/>
            <person name="Jerlstrom-Hultqvist J."/>
        </authorList>
    </citation>
    <scope>NUCLEOTIDE SEQUENCE [LARGE SCALE GENOMIC DNA]</scope>
    <source>
        <strain evidence="3 4">Roberts-Thomson</strain>
    </source>
</reference>
<dbReference type="Gene3D" id="3.10.490.20">
    <property type="match status" value="1"/>
</dbReference>
<gene>
    <name evidence="3" type="ORF">GMRT_11435</name>
</gene>
<dbReference type="InterPro" id="IPR042219">
    <property type="entry name" value="AAA_lid_11_sf"/>
</dbReference>
<dbReference type="AlphaFoldDB" id="A0A4Z1SQZ1"/>
<dbReference type="FunFam" id="1.20.1270.280:FF:000005">
    <property type="entry name" value="Dynein axonemal heavy chain 10"/>
    <property type="match status" value="1"/>
</dbReference>
<accession>A0A4Z1SQZ1</accession>
<dbReference type="Proteomes" id="UP000315496">
    <property type="component" value="Chromosome 2"/>
</dbReference>
<evidence type="ECO:0000259" key="1">
    <source>
        <dbReference type="Pfam" id="PF18198"/>
    </source>
</evidence>
<dbReference type="FunFam" id="3.10.490.20:FF:000006">
    <property type="entry name" value="Dynein axonemal heavy chain 10"/>
    <property type="match status" value="1"/>
</dbReference>
<dbReference type="InterPro" id="IPR041228">
    <property type="entry name" value="Dynein_C"/>
</dbReference>
<dbReference type="GO" id="GO:0030286">
    <property type="term" value="C:dynein complex"/>
    <property type="evidence" value="ECO:0007669"/>
    <property type="project" value="InterPro"/>
</dbReference>
<dbReference type="InterPro" id="IPR041658">
    <property type="entry name" value="AAA_lid_11"/>
</dbReference>
<dbReference type="PANTHER" id="PTHR22878:SF63">
    <property type="entry name" value="DYNEIN AXONEMAL HEAVY CHAIN 10"/>
    <property type="match status" value="1"/>
</dbReference>
<dbReference type="Gene3D" id="3.40.50.300">
    <property type="entry name" value="P-loop containing nucleotide triphosphate hydrolases"/>
    <property type="match status" value="1"/>
</dbReference>
<dbReference type="OrthoDB" id="447173at2759"/>
<dbReference type="GO" id="GO:0045505">
    <property type="term" value="F:dynein intermediate chain binding"/>
    <property type="evidence" value="ECO:0007669"/>
    <property type="project" value="InterPro"/>
</dbReference>
<dbReference type="InterPro" id="IPR026983">
    <property type="entry name" value="DHC"/>
</dbReference>
<feature type="domain" description="Dynein heavy chain AAA lid" evidence="1">
    <location>
        <begin position="354"/>
        <end position="459"/>
    </location>
</feature>
<dbReference type="EMBL" id="VDLU01000002">
    <property type="protein sequence ID" value="TNJ28292.1"/>
    <property type="molecule type" value="Genomic_DNA"/>
</dbReference>
<dbReference type="PANTHER" id="PTHR22878">
    <property type="entry name" value="DYNEIN HEAVY CHAIN 6, AXONEMAL-LIKE-RELATED"/>
    <property type="match status" value="1"/>
</dbReference>
<dbReference type="InterPro" id="IPR027417">
    <property type="entry name" value="P-loop_NTPase"/>
</dbReference>
<dbReference type="InterPro" id="IPR043160">
    <property type="entry name" value="Dynein_C_barrel"/>
</dbReference>
<comment type="caution">
    <text evidence="3">The sequence shown here is derived from an EMBL/GenBank/DDBJ whole genome shotgun (WGS) entry which is preliminary data.</text>
</comment>
<proteinExistence type="predicted"/>
<feature type="domain" description="Dynein heavy chain C-terminal" evidence="2">
    <location>
        <begin position="572"/>
        <end position="866"/>
    </location>
</feature>
<dbReference type="VEuPathDB" id="GiardiaDB:GMRT_11435"/>
<evidence type="ECO:0000259" key="2">
    <source>
        <dbReference type="Pfam" id="PF18199"/>
    </source>
</evidence>
<dbReference type="Pfam" id="PF18199">
    <property type="entry name" value="Dynein_C"/>
    <property type="match status" value="1"/>
</dbReference>
<keyword evidence="4" id="KW-1185">Reference proteome</keyword>
<protein>
    <submittedName>
        <fullName evidence="3">Putative Dynein heavy chain</fullName>
    </submittedName>
</protein>
<sequence>MLYKALNRSHKEDDVILLKDEPEGPITDNPQGLYGKPCTTHHCNPCDSRCFSSLLINLNNGFLEHVGDVHLDAQGPDRSAGSEHRRGSAALEMTGETMGGLNLEAWEFKNHIVVSVPVDTAQVLVTQRGEERLPPALLGKNDPRRDSRVLVLETDELGRAGLYIIELSLRRHHLNLLFAIETVEGSIMGSVFIELNVPLRLEVYRRDEESVNAVDAIKYMGDEAVGLVCAPLIDLRGRAQLLRNDVEVLLQSRTVISSGMTGACVDVRPHRYRRVLERLYELLDNQVINLINKQVNPEFRIFLTTEPTDNFPLSIVSNSIKITTEPPSSLRLNMMQTFSKVTEEQLMECPSPYFRPLVYTLAFFHATIQERQKFGKLGWNVKYDFNASDFVISFELLKTFLTKAFLAGKEIPWSSLKYLIGLCMYGGRVSDNFDRRVLSTYMDEYLGDFLFDTHNPFSYYGKKEGNDFNYAPPPVVTSASGGNQVVVLTELVTKLIKYSIAENGTQGLPGWTPQMSATNEAQVTDYINTVLKEMTTVKECYETFYISRIPLLTSPQIFGLHTNAEISYLETAAREMCVCLAELQPRSSSGETVSKEDFLIDLCKILEGRVPPQFDLPQIRKKFKSLSPTDIVLLQEIERFNILVKVISSSVAELQKALSGEIGMSEQLDSIATSFFIGQIPHNWLRFAPQTLKMLSSWIQHLLRRAEQYKVWHTQGEPAVMWLSGLHIPESYLTALVQITSRAKRWPLDKSALFTTVTKYIQAEDVSEKLEFGCYISGLFLEGAAWDTTKDCLTYSKKKELITQLPLVQIVPAEASRIKLRNQFKAPVYVTTARTNAAGQGLVFSADLSSYEHDSLWILQGVAVILNDN</sequence>
<dbReference type="Gene3D" id="1.10.8.720">
    <property type="entry name" value="Region D6 of dynein motor"/>
    <property type="match status" value="1"/>
</dbReference>
<organism evidence="3 4">
    <name type="scientific">Giardia muris</name>
    <dbReference type="NCBI Taxonomy" id="5742"/>
    <lineage>
        <taxon>Eukaryota</taxon>
        <taxon>Metamonada</taxon>
        <taxon>Diplomonadida</taxon>
        <taxon>Hexamitidae</taxon>
        <taxon>Giardiinae</taxon>
        <taxon>Giardia</taxon>
    </lineage>
</organism>
<dbReference type="Gene3D" id="1.20.1270.280">
    <property type="match status" value="1"/>
</dbReference>
<dbReference type="GO" id="GO:0051959">
    <property type="term" value="F:dynein light intermediate chain binding"/>
    <property type="evidence" value="ECO:0007669"/>
    <property type="project" value="InterPro"/>
</dbReference>